<sequence>MIIGNFLVGVNFLTHRRSLILAQNFSILFTDWDMLPSSYPEKLPKIMLSYNRDNHHTIHKMKTTTPRRKVAKLINILGLFMATVAIFVFAASEPGKASNCLNSSHWVAAYNNRQVNHTHIFCGELNQRGRLVGFHSRPGGRNPSTVARFNITQPANSQGIYAGEWTYQGSSQATKFSTMFPDRCTPTQVINSIAHAADNRISCPSNAPNWAWCGYNSPSGGDNRFCQANDGSQYVVVGATNSDGKINTGFPLRLSR</sequence>
<keyword evidence="1" id="KW-0472">Membrane</keyword>
<gene>
    <name evidence="3" type="ORF">AAEJ74_26415</name>
</gene>
<comment type="caution">
    <text evidence="3">The sequence shown here is derived from an EMBL/GenBank/DDBJ whole genome shotgun (WGS) entry which is preliminary data.</text>
</comment>
<evidence type="ECO:0000313" key="3">
    <source>
        <dbReference type="EMBL" id="MEK9515061.1"/>
    </source>
</evidence>
<accession>A0ABU9ESW0</accession>
<protein>
    <submittedName>
        <fullName evidence="3">EndoU domain-containing protein</fullName>
    </submittedName>
</protein>
<dbReference type="Pfam" id="PF14436">
    <property type="entry name" value="EndoU_bacteria"/>
    <property type="match status" value="1"/>
</dbReference>
<dbReference type="InterPro" id="IPR029501">
    <property type="entry name" value="EndoU_bac"/>
</dbReference>
<keyword evidence="1" id="KW-1133">Transmembrane helix</keyword>
<dbReference type="Proteomes" id="UP001387447">
    <property type="component" value="Unassembled WGS sequence"/>
</dbReference>
<feature type="transmembrane region" description="Helical" evidence="1">
    <location>
        <begin position="70"/>
        <end position="91"/>
    </location>
</feature>
<keyword evidence="4" id="KW-1185">Reference proteome</keyword>
<evidence type="ECO:0000313" key="4">
    <source>
        <dbReference type="Proteomes" id="UP001387447"/>
    </source>
</evidence>
<dbReference type="EMBL" id="JBBWYZ010000030">
    <property type="protein sequence ID" value="MEK9515061.1"/>
    <property type="molecule type" value="Genomic_DNA"/>
</dbReference>
<reference evidence="3 4" key="1">
    <citation type="journal article" date="2024" name="Front. Microbiol.">
        <title>Transcriptomic insights into the dominance of two phototrophs throughout the water column of a tropical hypersaline-alkaline crater lake (Dziani Dzaha, Mayotte).</title>
        <authorList>
            <person name="Duperron S."/>
            <person name="Halary S."/>
            <person name="Bouly J.-P."/>
            <person name="Roussel T."/>
            <person name="Hugoni M."/>
            <person name="Bruto M."/>
            <person name="Oger P."/>
            <person name="Duval C."/>
            <person name="Woo A."/>
            <person name="Jezequiel D."/>
            <person name="Ader M."/>
            <person name="Leboulanger C."/>
            <person name="Agogue H."/>
            <person name="Grossi V."/>
            <person name="Trousselier M."/>
            <person name="Bernard C."/>
        </authorList>
    </citation>
    <scope>NUCLEOTIDE SEQUENCE [LARGE SCALE GENOMIC DNA]</scope>
    <source>
        <strain evidence="3 4">PMC 851.14</strain>
    </source>
</reference>
<proteinExistence type="predicted"/>
<organism evidence="3 4">
    <name type="scientific">Limnospira fusiformis PMC 851.14</name>
    <dbReference type="NCBI Taxonomy" id="2219512"/>
    <lineage>
        <taxon>Bacteria</taxon>
        <taxon>Bacillati</taxon>
        <taxon>Cyanobacteriota</taxon>
        <taxon>Cyanophyceae</taxon>
        <taxon>Oscillatoriophycideae</taxon>
        <taxon>Oscillatoriales</taxon>
        <taxon>Sirenicapillariaceae</taxon>
        <taxon>Limnospira</taxon>
    </lineage>
</organism>
<evidence type="ECO:0000256" key="1">
    <source>
        <dbReference type="SAM" id="Phobius"/>
    </source>
</evidence>
<keyword evidence="1" id="KW-0812">Transmembrane</keyword>
<name>A0ABU9ESW0_LIMFS</name>
<evidence type="ECO:0000259" key="2">
    <source>
        <dbReference type="Pfam" id="PF14436"/>
    </source>
</evidence>
<feature type="domain" description="Bacterial EndoU nuclease" evidence="2">
    <location>
        <begin position="116"/>
        <end position="252"/>
    </location>
</feature>